<feature type="compositionally biased region" description="Gly residues" evidence="1">
    <location>
        <begin position="54"/>
        <end position="71"/>
    </location>
</feature>
<keyword evidence="3" id="KW-1185">Reference proteome</keyword>
<feature type="region of interest" description="Disordered" evidence="1">
    <location>
        <begin position="26"/>
        <end position="71"/>
    </location>
</feature>
<gene>
    <name evidence="2" type="ORF">GRF29_161g352336</name>
</gene>
<dbReference type="AlphaFoldDB" id="A0AAN6LRS2"/>
<dbReference type="EMBL" id="WVTA01000014">
    <property type="protein sequence ID" value="KAK3202151.1"/>
    <property type="molecule type" value="Genomic_DNA"/>
</dbReference>
<name>A0AAN6LRS2_9PLEO</name>
<organism evidence="2 3">
    <name type="scientific">Pseudopithomyces chartarum</name>
    <dbReference type="NCBI Taxonomy" id="1892770"/>
    <lineage>
        <taxon>Eukaryota</taxon>
        <taxon>Fungi</taxon>
        <taxon>Dikarya</taxon>
        <taxon>Ascomycota</taxon>
        <taxon>Pezizomycotina</taxon>
        <taxon>Dothideomycetes</taxon>
        <taxon>Pleosporomycetidae</taxon>
        <taxon>Pleosporales</taxon>
        <taxon>Massarineae</taxon>
        <taxon>Didymosphaeriaceae</taxon>
        <taxon>Pseudopithomyces</taxon>
    </lineage>
</organism>
<comment type="caution">
    <text evidence="2">The sequence shown here is derived from an EMBL/GenBank/DDBJ whole genome shotgun (WGS) entry which is preliminary data.</text>
</comment>
<reference evidence="2 3" key="1">
    <citation type="submission" date="2021-02" db="EMBL/GenBank/DDBJ databases">
        <title>Genome assembly of Pseudopithomyces chartarum.</title>
        <authorList>
            <person name="Jauregui R."/>
            <person name="Singh J."/>
            <person name="Voisey C."/>
        </authorList>
    </citation>
    <scope>NUCLEOTIDE SEQUENCE [LARGE SCALE GENOMIC DNA]</scope>
    <source>
        <strain evidence="2 3">AGR01</strain>
    </source>
</reference>
<proteinExistence type="predicted"/>
<feature type="compositionally biased region" description="Acidic residues" evidence="1">
    <location>
        <begin position="38"/>
        <end position="53"/>
    </location>
</feature>
<sequence>MRAEGSHRAAGYGSMSAPFDESVEGAVERVVVGTGPATEEEAGDGVEGDDLEEGGWGGCDGAAGGGEEGAG</sequence>
<protein>
    <submittedName>
        <fullName evidence="2">Uncharacterized protein</fullName>
    </submittedName>
</protein>
<evidence type="ECO:0000313" key="2">
    <source>
        <dbReference type="EMBL" id="KAK3202151.1"/>
    </source>
</evidence>
<dbReference type="Proteomes" id="UP001280581">
    <property type="component" value="Unassembled WGS sequence"/>
</dbReference>
<evidence type="ECO:0000256" key="1">
    <source>
        <dbReference type="SAM" id="MobiDB-lite"/>
    </source>
</evidence>
<evidence type="ECO:0000313" key="3">
    <source>
        <dbReference type="Proteomes" id="UP001280581"/>
    </source>
</evidence>
<accession>A0AAN6LRS2</accession>